<name>A0A7S1FTG7_9STRA</name>
<feature type="compositionally biased region" description="Basic and acidic residues" evidence="1">
    <location>
        <begin position="57"/>
        <end position="74"/>
    </location>
</feature>
<protein>
    <submittedName>
        <fullName evidence="2">Uncharacterized protein</fullName>
    </submittedName>
</protein>
<dbReference type="AlphaFoldDB" id="A0A7S1FTG7"/>
<proteinExistence type="predicted"/>
<dbReference type="EMBL" id="HBFR01019834">
    <property type="protein sequence ID" value="CAD8887091.1"/>
    <property type="molecule type" value="Transcribed_RNA"/>
</dbReference>
<evidence type="ECO:0000313" key="2">
    <source>
        <dbReference type="EMBL" id="CAD8887091.1"/>
    </source>
</evidence>
<organism evidence="2">
    <name type="scientific">Corethron hystrix</name>
    <dbReference type="NCBI Taxonomy" id="216773"/>
    <lineage>
        <taxon>Eukaryota</taxon>
        <taxon>Sar</taxon>
        <taxon>Stramenopiles</taxon>
        <taxon>Ochrophyta</taxon>
        <taxon>Bacillariophyta</taxon>
        <taxon>Coscinodiscophyceae</taxon>
        <taxon>Corethrophycidae</taxon>
        <taxon>Corethrales</taxon>
        <taxon>Corethraceae</taxon>
        <taxon>Corethron</taxon>
    </lineage>
</organism>
<gene>
    <name evidence="2" type="ORF">CHYS00102_LOCUS14289</name>
</gene>
<feature type="region of interest" description="Disordered" evidence="1">
    <location>
        <begin position="50"/>
        <end position="76"/>
    </location>
</feature>
<reference evidence="2" key="1">
    <citation type="submission" date="2021-01" db="EMBL/GenBank/DDBJ databases">
        <authorList>
            <person name="Corre E."/>
            <person name="Pelletier E."/>
            <person name="Niang G."/>
            <person name="Scheremetjew M."/>
            <person name="Finn R."/>
            <person name="Kale V."/>
            <person name="Holt S."/>
            <person name="Cochrane G."/>
            <person name="Meng A."/>
            <person name="Brown T."/>
            <person name="Cohen L."/>
        </authorList>
    </citation>
    <scope>NUCLEOTIDE SEQUENCE</scope>
    <source>
        <strain evidence="2">308</strain>
    </source>
</reference>
<evidence type="ECO:0000256" key="1">
    <source>
        <dbReference type="SAM" id="MobiDB-lite"/>
    </source>
</evidence>
<sequence length="180" mass="20472">MNDASSDRNSVSFDSDLCWAWWPDIKEVKKSTKDGPPIFDNPQFAECINGKTGKLVTDSEGRETVPEKRSERYGPENTQISKISTASLLKLHFYVWKPTAMPSAIHPSQEEESQTLPPQSKPLDIGSLKKLVSPEYEEAKRELMTKLFVFRNWVCRDPSTIDVAKIDPISVARFLQQEKL</sequence>
<accession>A0A7S1FTG7</accession>